<keyword evidence="2" id="KW-1185">Reference proteome</keyword>
<gene>
    <name evidence="1" type="ORF">O181_090434</name>
</gene>
<dbReference type="EMBL" id="AVOT02056366">
    <property type="protein sequence ID" value="MBW0550719.1"/>
    <property type="molecule type" value="Genomic_DNA"/>
</dbReference>
<comment type="caution">
    <text evidence="1">The sequence shown here is derived from an EMBL/GenBank/DDBJ whole genome shotgun (WGS) entry which is preliminary data.</text>
</comment>
<sequence length="311" mass="37011">MIPPHSKDFVFPRDYSLQRETTISCNRGLEKREVEVVQSYNTWQNEPYYTLKDGFQQKTSRNGLHRTVYSNPSNLPRTSPMENGIHEIKTRFPLQRTCRKYSEDFPQRDILQRTYYRREMEPEIRYSDPLWLMRTGNPTRLLGGFKQLRHQKISDQESPYFPIQDGIQERKRIIGKEQDFFQPEAERVRSYDPEIVGPVVRSTKKQQTVVHTYNAASSPMIRNDISTQMKHNVVIPESTISSNTLWLQFAQFVEQNQKEFETLHESISRLQEVYTLQTKTNHNLQEDYTELYKASEDTKRRLNQVLEEQNH</sequence>
<name>A0A9Q3IVL3_9BASI</name>
<dbReference type="Proteomes" id="UP000765509">
    <property type="component" value="Unassembled WGS sequence"/>
</dbReference>
<reference evidence="1" key="1">
    <citation type="submission" date="2021-03" db="EMBL/GenBank/DDBJ databases">
        <title>Draft genome sequence of rust myrtle Austropuccinia psidii MF-1, a brazilian biotype.</title>
        <authorList>
            <person name="Quecine M.C."/>
            <person name="Pachon D.M.R."/>
            <person name="Bonatelli M.L."/>
            <person name="Correr F.H."/>
            <person name="Franceschini L.M."/>
            <person name="Leite T.F."/>
            <person name="Margarido G.R.A."/>
            <person name="Almeida C.A."/>
            <person name="Ferrarezi J.A."/>
            <person name="Labate C.A."/>
        </authorList>
    </citation>
    <scope>NUCLEOTIDE SEQUENCE</scope>
    <source>
        <strain evidence="1">MF-1</strain>
    </source>
</reference>
<evidence type="ECO:0000313" key="2">
    <source>
        <dbReference type="Proteomes" id="UP000765509"/>
    </source>
</evidence>
<evidence type="ECO:0000313" key="1">
    <source>
        <dbReference type="EMBL" id="MBW0550719.1"/>
    </source>
</evidence>
<proteinExistence type="predicted"/>
<protein>
    <submittedName>
        <fullName evidence="1">Uncharacterized protein</fullName>
    </submittedName>
</protein>
<organism evidence="1 2">
    <name type="scientific">Austropuccinia psidii MF-1</name>
    <dbReference type="NCBI Taxonomy" id="1389203"/>
    <lineage>
        <taxon>Eukaryota</taxon>
        <taxon>Fungi</taxon>
        <taxon>Dikarya</taxon>
        <taxon>Basidiomycota</taxon>
        <taxon>Pucciniomycotina</taxon>
        <taxon>Pucciniomycetes</taxon>
        <taxon>Pucciniales</taxon>
        <taxon>Sphaerophragmiaceae</taxon>
        <taxon>Austropuccinia</taxon>
    </lineage>
</organism>
<accession>A0A9Q3IVL3</accession>
<dbReference type="AlphaFoldDB" id="A0A9Q3IVL3"/>